<dbReference type="SUPFAM" id="SSF81653">
    <property type="entry name" value="Calcium ATPase, transduction domain A"/>
    <property type="match status" value="1"/>
</dbReference>
<dbReference type="OrthoDB" id="3352408at2759"/>
<feature type="domain" description="P-type ATPase A" evidence="18">
    <location>
        <begin position="151"/>
        <end position="248"/>
    </location>
</feature>
<dbReference type="EC" id="7.2.2.10" evidence="16"/>
<keyword evidence="22" id="KW-1185">Reference proteome</keyword>
<evidence type="ECO:0000256" key="8">
    <source>
        <dbReference type="ARBA" id="ARBA00022837"/>
    </source>
</evidence>
<feature type="transmembrane region" description="Helical" evidence="16">
    <location>
        <begin position="264"/>
        <end position="290"/>
    </location>
</feature>
<dbReference type="InterPro" id="IPR023214">
    <property type="entry name" value="HAD_sf"/>
</dbReference>
<dbReference type="PRINTS" id="PR00119">
    <property type="entry name" value="CATATPASE"/>
</dbReference>
<evidence type="ECO:0000256" key="1">
    <source>
        <dbReference type="ARBA" id="ARBA00004127"/>
    </source>
</evidence>
<feature type="transmembrane region" description="Helical" evidence="16">
    <location>
        <begin position="842"/>
        <end position="859"/>
    </location>
</feature>
<evidence type="ECO:0000256" key="6">
    <source>
        <dbReference type="ARBA" id="ARBA00022723"/>
    </source>
</evidence>
<dbReference type="InterPro" id="IPR023299">
    <property type="entry name" value="ATPase_P-typ_cyto_dom_N"/>
</dbReference>
<dbReference type="OMA" id="YRMYVKG"/>
<dbReference type="InterPro" id="IPR001757">
    <property type="entry name" value="P_typ_ATPase"/>
</dbReference>
<dbReference type="InterPro" id="IPR018303">
    <property type="entry name" value="ATPase_P-typ_P_site"/>
</dbReference>
<keyword evidence="9 16" id="KW-0067">ATP-binding</keyword>
<keyword evidence="12 16" id="KW-1133">Transmembrane helix</keyword>
<evidence type="ECO:0000256" key="11">
    <source>
        <dbReference type="ARBA" id="ARBA00022967"/>
    </source>
</evidence>
<dbReference type="eggNOG" id="KOG0204">
    <property type="taxonomic scope" value="Eukaryota"/>
</dbReference>
<dbReference type="RefSeq" id="XP_002507932.1">
    <property type="nucleotide sequence ID" value="XM_002507886.1"/>
</dbReference>
<dbReference type="InterPro" id="IPR006408">
    <property type="entry name" value="P-type_ATPase_IIB"/>
</dbReference>
<comment type="caution">
    <text evidence="16">Lacks conserved residue(s) required for the propagation of feature annotation.</text>
</comment>
<feature type="transmembrane region" description="Helical" evidence="16">
    <location>
        <begin position="802"/>
        <end position="822"/>
    </location>
</feature>
<comment type="similarity">
    <text evidence="2 16">Belongs to the cation transport ATPase (P-type) (TC 3.A.3) family. Type IIB subfamily.</text>
</comment>
<dbReference type="STRING" id="296587.C1FG41"/>
<evidence type="ECO:0000259" key="18">
    <source>
        <dbReference type="Pfam" id="PF00122"/>
    </source>
</evidence>
<dbReference type="SFLD" id="SFLDS00003">
    <property type="entry name" value="Haloacid_Dehalogenase"/>
    <property type="match status" value="1"/>
</dbReference>
<dbReference type="AlphaFoldDB" id="C1FG41"/>
<dbReference type="Proteomes" id="UP000002009">
    <property type="component" value="Chromosome 8"/>
</dbReference>
<dbReference type="InParanoid" id="C1FG41"/>
<comment type="subcellular location">
    <subcellularLocation>
        <location evidence="1">Endomembrane system</location>
        <topology evidence="1">Multi-pass membrane protein</topology>
    </subcellularLocation>
    <subcellularLocation>
        <location evidence="16">Membrane</location>
        <topology evidence="16">Multi-pass membrane protein</topology>
    </subcellularLocation>
</comment>
<feature type="compositionally biased region" description="Polar residues" evidence="17">
    <location>
        <begin position="1045"/>
        <end position="1072"/>
    </location>
</feature>
<dbReference type="FunCoup" id="C1FG41">
    <property type="interactions" value="1680"/>
</dbReference>
<keyword evidence="11" id="KW-1278">Translocase</keyword>
<keyword evidence="14 16" id="KW-0472">Membrane</keyword>
<evidence type="ECO:0000256" key="5">
    <source>
        <dbReference type="ARBA" id="ARBA00022692"/>
    </source>
</evidence>
<dbReference type="GO" id="GO:0016887">
    <property type="term" value="F:ATP hydrolysis activity"/>
    <property type="evidence" value="ECO:0007669"/>
    <property type="project" value="InterPro"/>
</dbReference>
<keyword evidence="6" id="KW-0479">Metal-binding</keyword>
<keyword evidence="3 16" id="KW-0813">Transport</keyword>
<comment type="function">
    <text evidence="16">Catalyzes the hydrolysis of ATP coupled with the transport of calcium.</text>
</comment>
<evidence type="ECO:0000256" key="17">
    <source>
        <dbReference type="SAM" id="MobiDB-lite"/>
    </source>
</evidence>
<dbReference type="Gene3D" id="3.40.50.1000">
    <property type="entry name" value="HAD superfamily/HAD-like"/>
    <property type="match status" value="1"/>
</dbReference>
<dbReference type="Pfam" id="PF00122">
    <property type="entry name" value="E1-E2_ATPase"/>
    <property type="match status" value="1"/>
</dbReference>
<organism evidence="21 22">
    <name type="scientific">Micromonas commoda (strain RCC299 / NOUM17 / CCMP2709)</name>
    <name type="common">Picoplanktonic green alga</name>
    <dbReference type="NCBI Taxonomy" id="296587"/>
    <lineage>
        <taxon>Eukaryota</taxon>
        <taxon>Viridiplantae</taxon>
        <taxon>Chlorophyta</taxon>
        <taxon>Mamiellophyceae</taxon>
        <taxon>Mamiellales</taxon>
        <taxon>Mamiellaceae</taxon>
        <taxon>Micromonas</taxon>
    </lineage>
</organism>
<evidence type="ECO:0000256" key="13">
    <source>
        <dbReference type="ARBA" id="ARBA00023065"/>
    </source>
</evidence>
<dbReference type="GeneID" id="8245566"/>
<evidence type="ECO:0000256" key="12">
    <source>
        <dbReference type="ARBA" id="ARBA00022989"/>
    </source>
</evidence>
<evidence type="ECO:0000259" key="20">
    <source>
        <dbReference type="Pfam" id="PF00690"/>
    </source>
</evidence>
<dbReference type="InterPro" id="IPR023298">
    <property type="entry name" value="ATPase_P-typ_TM_dom_sf"/>
</dbReference>
<dbReference type="GO" id="GO:0012505">
    <property type="term" value="C:endomembrane system"/>
    <property type="evidence" value="ECO:0007669"/>
    <property type="project" value="UniProtKB-SubCell"/>
</dbReference>
<gene>
    <name evidence="21" type="ORF">MICPUN_104915</name>
</gene>
<evidence type="ECO:0000256" key="15">
    <source>
        <dbReference type="ARBA" id="ARBA00048694"/>
    </source>
</evidence>
<dbReference type="KEGG" id="mis:MICPUN_104915"/>
<evidence type="ECO:0000256" key="4">
    <source>
        <dbReference type="ARBA" id="ARBA00022568"/>
    </source>
</evidence>
<accession>C1FG41</accession>
<dbReference type="PANTHER" id="PTHR24093">
    <property type="entry name" value="CATION TRANSPORTING ATPASE"/>
    <property type="match status" value="1"/>
</dbReference>
<feature type="domain" description="Cation-transporting P-type ATPase N-terminal" evidence="20">
    <location>
        <begin position="30"/>
        <end position="96"/>
    </location>
</feature>
<reference evidence="21 22" key="1">
    <citation type="journal article" date="2009" name="Science">
        <title>Green evolution and dynamic adaptations revealed by genomes of the marine picoeukaryotes Micromonas.</title>
        <authorList>
            <person name="Worden A.Z."/>
            <person name="Lee J.H."/>
            <person name="Mock T."/>
            <person name="Rouze P."/>
            <person name="Simmons M.P."/>
            <person name="Aerts A.L."/>
            <person name="Allen A.E."/>
            <person name="Cuvelier M.L."/>
            <person name="Derelle E."/>
            <person name="Everett M.V."/>
            <person name="Foulon E."/>
            <person name="Grimwood J."/>
            <person name="Gundlach H."/>
            <person name="Henrissat B."/>
            <person name="Napoli C."/>
            <person name="McDonald S.M."/>
            <person name="Parker M.S."/>
            <person name="Rombauts S."/>
            <person name="Salamov A."/>
            <person name="Von Dassow P."/>
            <person name="Badger J.H."/>
            <person name="Coutinho P.M."/>
            <person name="Demir E."/>
            <person name="Dubchak I."/>
            <person name="Gentemann C."/>
            <person name="Eikrem W."/>
            <person name="Gready J.E."/>
            <person name="John U."/>
            <person name="Lanier W."/>
            <person name="Lindquist E.A."/>
            <person name="Lucas S."/>
            <person name="Mayer K.F."/>
            <person name="Moreau H."/>
            <person name="Not F."/>
            <person name="Otillar R."/>
            <person name="Panaud O."/>
            <person name="Pangilinan J."/>
            <person name="Paulsen I."/>
            <person name="Piegu B."/>
            <person name="Poliakov A."/>
            <person name="Robbens S."/>
            <person name="Schmutz J."/>
            <person name="Toulza E."/>
            <person name="Wyss T."/>
            <person name="Zelensky A."/>
            <person name="Zhou K."/>
            <person name="Armbrust E.V."/>
            <person name="Bhattacharya D."/>
            <person name="Goodenough U.W."/>
            <person name="Van de Peer Y."/>
            <person name="Grigoriev I.V."/>
        </authorList>
    </citation>
    <scope>NUCLEOTIDE SEQUENCE [LARGE SCALE GENOMIC DNA]</scope>
    <source>
        <strain evidence="22">RCC299 / NOUM17</strain>
    </source>
</reference>
<comment type="catalytic activity">
    <reaction evidence="15 16">
        <text>Ca(2+)(in) + ATP + H2O = Ca(2+)(out) + ADP + phosphate + H(+)</text>
        <dbReference type="Rhea" id="RHEA:18105"/>
        <dbReference type="ChEBI" id="CHEBI:15377"/>
        <dbReference type="ChEBI" id="CHEBI:15378"/>
        <dbReference type="ChEBI" id="CHEBI:29108"/>
        <dbReference type="ChEBI" id="CHEBI:30616"/>
        <dbReference type="ChEBI" id="CHEBI:43474"/>
        <dbReference type="ChEBI" id="CHEBI:456216"/>
        <dbReference type="EC" id="7.2.2.10"/>
    </reaction>
</comment>
<evidence type="ECO:0000256" key="10">
    <source>
        <dbReference type="ARBA" id="ARBA00022842"/>
    </source>
</evidence>
<dbReference type="InterPro" id="IPR036412">
    <property type="entry name" value="HAD-like_sf"/>
</dbReference>
<dbReference type="InterPro" id="IPR044492">
    <property type="entry name" value="P_typ_ATPase_HD_dom"/>
</dbReference>
<keyword evidence="8 16" id="KW-0106">Calcium</keyword>
<dbReference type="EMBL" id="CP001575">
    <property type="protein sequence ID" value="ACO69190.1"/>
    <property type="molecule type" value="Genomic_DNA"/>
</dbReference>
<evidence type="ECO:0000256" key="14">
    <source>
        <dbReference type="ARBA" id="ARBA00023136"/>
    </source>
</evidence>
<dbReference type="InterPro" id="IPR059000">
    <property type="entry name" value="ATPase_P-type_domA"/>
</dbReference>
<sequence length="1072" mass="114818">MAFELTAAELEEAVTERDKDAINKAGGHLGIAEKLKTDPKVGLCGTELSEESLARRKEAFGVNEFEYPPPKSFLQLCRDALDDLTVQILCVAAIISLGIGAGLPKHREEYGYLEGIAIVIVVFVVVFLQAYIDYVKEQKFRQLNSIKDNYAVKVVRNGEVHAVTAGEVLVGDVVELSAGDKVPADGVFLEGSKLRADESAMTGEPIGIAKSHDKDPFLLSGTTISEGSGRMVVIAVGSSSQWGVILKTLIVEPSSTPLQDRLDVLVVTVGNFGIGAAIATFIASMIRWIIDGSEGKGWDGVLILDYLINSVTIVVVAIPEGLPLAITLGLAFAMRKMMADQNLVRRLEACETMGSATQLNADKTGTLTQNRMTVTDAYLGGTQYDSVPPDDISDEFAALLAESICVNSDANLAHNENGTVDHIGSKTECALLQLVEDLRSAGKGNLPESSNFAYVAGREKHDVAQRYHFTSARKRMSTAVPMNGGVRLHVKGASEIVVKLCTKMMKTDGSVEDFSPEDLAAAEKAITAMASTGLRTLCIAYVDLDTAPSGLSDEPPEANLTLLGITGIKDPIRPETAEAVRLLRQAGVIVRMVTGDNKLTAEAIAREAGILEDGDDGLILEGPVFRKMSQSEKEAVAVKIRVLARSSPADKLMLCNLQKSLGEVVSVTGDGTNDAPALKDADVGFALGIAGTEIAKEACDIVILDDNIQSMAKAVLWGRNVFQSIRKFLQFQLVVNVVAVSLNFISAAAGITELPLAAVPLLWVNMIMDSMGALALATEPPSPHLMERKPFGRSAPLVNKEMWRNIVVMSLYQLIVCLVLLFAGQDLLGIDESDGDGHYRTLRVNSVIFNAFVFMQIFSEINSRKISEWNVFEGIQNSPIFCFIIFLTIGTQAAFIEGVGRTVVGPAIGFMNLTGGEWAVCIVIGFCALPVGFLARQLPLDIFPGRTDDEAAAESMEQKKQAVAAANAAVARDAALGAGDVNISLGDNAAAKRRWSKVRNVMHAYSAFMSPLTVPVAESRERARGRSLSLTVGDEEEFLAAGLPSPTTSAARTKSTEFRTVSPGSETSINMK</sequence>
<dbReference type="Gene3D" id="1.20.1110.10">
    <property type="entry name" value="Calcium-transporting ATPase, transmembrane domain"/>
    <property type="match status" value="1"/>
</dbReference>
<evidence type="ECO:0000259" key="19">
    <source>
        <dbReference type="Pfam" id="PF00689"/>
    </source>
</evidence>
<evidence type="ECO:0000256" key="3">
    <source>
        <dbReference type="ARBA" id="ARBA00022448"/>
    </source>
</evidence>
<dbReference type="GO" id="GO:0005886">
    <property type="term" value="C:plasma membrane"/>
    <property type="evidence" value="ECO:0007669"/>
    <property type="project" value="TreeGrafter"/>
</dbReference>
<dbReference type="SUPFAM" id="SSF81665">
    <property type="entry name" value="Calcium ATPase, transmembrane domain M"/>
    <property type="match status" value="1"/>
</dbReference>
<feature type="region of interest" description="Disordered" evidence="17">
    <location>
        <begin position="1041"/>
        <end position="1072"/>
    </location>
</feature>
<protein>
    <recommendedName>
        <fullName evidence="16">Calcium-transporting ATPase</fullName>
        <ecNumber evidence="16">7.2.2.10</ecNumber>
    </recommendedName>
</protein>
<evidence type="ECO:0000256" key="2">
    <source>
        <dbReference type="ARBA" id="ARBA00006124"/>
    </source>
</evidence>
<keyword evidence="7 16" id="KW-0547">Nucleotide-binding</keyword>
<dbReference type="Pfam" id="PF00689">
    <property type="entry name" value="Cation_ATPase_C"/>
    <property type="match status" value="1"/>
</dbReference>
<dbReference type="InterPro" id="IPR008250">
    <property type="entry name" value="ATPase_P-typ_transduc_dom_A_sf"/>
</dbReference>
<dbReference type="Pfam" id="PF00690">
    <property type="entry name" value="Cation_ATPase_N"/>
    <property type="match status" value="1"/>
</dbReference>
<keyword evidence="13 16" id="KW-0406">Ion transport</keyword>
<dbReference type="Pfam" id="PF13246">
    <property type="entry name" value="Cation_ATPase"/>
    <property type="match status" value="1"/>
</dbReference>
<keyword evidence="5 16" id="KW-0812">Transmembrane</keyword>
<dbReference type="FunFam" id="1.20.1110.10:FF:000039">
    <property type="entry name" value="Calcium-transporting ATPase"/>
    <property type="match status" value="1"/>
</dbReference>
<feature type="transmembrane region" description="Helical" evidence="16">
    <location>
        <begin position="880"/>
        <end position="896"/>
    </location>
</feature>
<dbReference type="FunFam" id="2.70.150.10:FF:000029">
    <property type="entry name" value="Calcium-transporting ATPase"/>
    <property type="match status" value="1"/>
</dbReference>
<evidence type="ECO:0000313" key="22">
    <source>
        <dbReference type="Proteomes" id="UP000002009"/>
    </source>
</evidence>
<feature type="transmembrane region" description="Helical" evidence="16">
    <location>
        <begin position="916"/>
        <end position="935"/>
    </location>
</feature>
<evidence type="ECO:0000256" key="16">
    <source>
        <dbReference type="RuleBase" id="RU361146"/>
    </source>
</evidence>
<dbReference type="SUPFAM" id="SSF81660">
    <property type="entry name" value="Metal cation-transporting ATPase, ATP-binding domain N"/>
    <property type="match status" value="1"/>
</dbReference>
<dbReference type="Gene3D" id="3.40.1110.10">
    <property type="entry name" value="Calcium-transporting ATPase, cytoplasmic domain N"/>
    <property type="match status" value="1"/>
</dbReference>
<dbReference type="PROSITE" id="PS00154">
    <property type="entry name" value="ATPASE_E1_E2"/>
    <property type="match status" value="1"/>
</dbReference>
<feature type="transmembrane region" description="Helical" evidence="16">
    <location>
        <begin position="110"/>
        <end position="132"/>
    </location>
</feature>
<dbReference type="SFLD" id="SFLDF00027">
    <property type="entry name" value="p-type_atpase"/>
    <property type="match status" value="1"/>
</dbReference>
<feature type="domain" description="Cation-transporting P-type ATPase C-terminal" evidence="19">
    <location>
        <begin position="754"/>
        <end position="936"/>
    </location>
</feature>
<dbReference type="NCBIfam" id="TIGR01494">
    <property type="entry name" value="ATPase_P-type"/>
    <property type="match status" value="2"/>
</dbReference>
<dbReference type="GO" id="GO:0005388">
    <property type="term" value="F:P-type calcium transporter activity"/>
    <property type="evidence" value="ECO:0007669"/>
    <property type="project" value="UniProtKB-EC"/>
</dbReference>
<keyword evidence="4 16" id="KW-0109">Calcium transport</keyword>
<feature type="transmembrane region" description="Helical" evidence="16">
    <location>
        <begin position="310"/>
        <end position="333"/>
    </location>
</feature>
<dbReference type="InterPro" id="IPR004014">
    <property type="entry name" value="ATPase_P-typ_cation-transptr_N"/>
</dbReference>
<dbReference type="SFLD" id="SFLDG00002">
    <property type="entry name" value="C1.7:_P-type_atpase_like"/>
    <property type="match status" value="1"/>
</dbReference>
<evidence type="ECO:0000256" key="9">
    <source>
        <dbReference type="ARBA" id="ARBA00022840"/>
    </source>
</evidence>
<feature type="transmembrane region" description="Helical" evidence="16">
    <location>
        <begin position="733"/>
        <end position="751"/>
    </location>
</feature>
<dbReference type="PRINTS" id="PR00120">
    <property type="entry name" value="HATPASE"/>
</dbReference>
<dbReference type="SUPFAM" id="SSF56784">
    <property type="entry name" value="HAD-like"/>
    <property type="match status" value="1"/>
</dbReference>
<dbReference type="NCBIfam" id="TIGR01517">
    <property type="entry name" value="ATPase-IIB_Ca"/>
    <property type="match status" value="1"/>
</dbReference>
<dbReference type="PANTHER" id="PTHR24093:SF369">
    <property type="entry name" value="CALCIUM-TRANSPORTING ATPASE"/>
    <property type="match status" value="1"/>
</dbReference>
<dbReference type="Gene3D" id="2.70.150.10">
    <property type="entry name" value="Calcium-transporting ATPase, cytoplasmic transduction domain A"/>
    <property type="match status" value="1"/>
</dbReference>
<evidence type="ECO:0000256" key="7">
    <source>
        <dbReference type="ARBA" id="ARBA00022741"/>
    </source>
</evidence>
<dbReference type="GO" id="GO:0046872">
    <property type="term" value="F:metal ion binding"/>
    <property type="evidence" value="ECO:0007669"/>
    <property type="project" value="UniProtKB-KW"/>
</dbReference>
<evidence type="ECO:0000313" key="21">
    <source>
        <dbReference type="EMBL" id="ACO69190.1"/>
    </source>
</evidence>
<proteinExistence type="inferred from homology"/>
<name>C1FG41_MICCC</name>
<feature type="transmembrane region" description="Helical" evidence="16">
    <location>
        <begin position="757"/>
        <end position="778"/>
    </location>
</feature>
<keyword evidence="10" id="KW-0460">Magnesium</keyword>
<dbReference type="CDD" id="cd02081">
    <property type="entry name" value="P-type_ATPase_Ca_PMCA-like"/>
    <property type="match status" value="1"/>
</dbReference>
<dbReference type="GO" id="GO:0005524">
    <property type="term" value="F:ATP binding"/>
    <property type="evidence" value="ECO:0007669"/>
    <property type="project" value="UniProtKB-KW"/>
</dbReference>
<dbReference type="InterPro" id="IPR006068">
    <property type="entry name" value="ATPase_P-typ_cation-transptr_C"/>
</dbReference>